<dbReference type="GO" id="GO:0008233">
    <property type="term" value="F:peptidase activity"/>
    <property type="evidence" value="ECO:0007669"/>
    <property type="project" value="InterPro"/>
</dbReference>
<evidence type="ECO:0000256" key="1">
    <source>
        <dbReference type="SAM" id="SignalP"/>
    </source>
</evidence>
<sequence>MTCLAWLLAVLTFSVPTASCPVPQADPPHLTEWRIGAKTLPTRPDGFGVVRRTPPELRTRRMATVDALPPPPDARFRSSVQRITPAVRDRMGTSWERGCPVPLRALRYLQVVFHGFDERPHTGELIVRKGHARNVAGVFRQLYRARFPIEQMTLPTSSRRDPTPSGDGNGTGAMVCRATTGGSSYSAHAYGLAIDLNPFQNPYEKDGLVIPERARSYLDRSWHRPGMIRRGGLVVRAFARIGWSWGGDWRTLKDYQHFSATGR</sequence>
<feature type="signal peptide" evidence="1">
    <location>
        <begin position="1"/>
        <end position="18"/>
    </location>
</feature>
<feature type="chain" id="PRO_5038983079" evidence="1">
    <location>
        <begin position="19"/>
        <end position="263"/>
    </location>
</feature>
<dbReference type="RefSeq" id="WP_129984887.1">
    <property type="nucleotide sequence ID" value="NZ_SDPU01000001.1"/>
</dbReference>
<keyword evidence="1" id="KW-0732">Signal</keyword>
<evidence type="ECO:0000313" key="3">
    <source>
        <dbReference type="EMBL" id="RYU15604.1"/>
    </source>
</evidence>
<keyword evidence="4" id="KW-1185">Reference proteome</keyword>
<evidence type="ECO:0000259" key="2">
    <source>
        <dbReference type="Pfam" id="PF13539"/>
    </source>
</evidence>
<feature type="domain" description="Peptidase M15C" evidence="2">
    <location>
        <begin position="181"/>
        <end position="259"/>
    </location>
</feature>
<dbReference type="AlphaFoldDB" id="A0A4Q5JAD6"/>
<organism evidence="3 4">
    <name type="scientific">Nocardioides iriomotensis</name>
    <dbReference type="NCBI Taxonomy" id="715784"/>
    <lineage>
        <taxon>Bacteria</taxon>
        <taxon>Bacillati</taxon>
        <taxon>Actinomycetota</taxon>
        <taxon>Actinomycetes</taxon>
        <taxon>Propionibacteriales</taxon>
        <taxon>Nocardioidaceae</taxon>
        <taxon>Nocardioides</taxon>
    </lineage>
</organism>
<reference evidence="3 4" key="1">
    <citation type="submission" date="2019-01" db="EMBL/GenBank/DDBJ databases">
        <title>Nocardioides guangzhouensis sp. nov., an actinobacterium isolated from soil.</title>
        <authorList>
            <person name="Fu Y."/>
            <person name="Cai Y."/>
            <person name="Lin Z."/>
            <person name="Chen P."/>
        </authorList>
    </citation>
    <scope>NUCLEOTIDE SEQUENCE [LARGE SCALE GENOMIC DNA]</scope>
    <source>
        <strain evidence="3 4">NBRC 105384</strain>
    </source>
</reference>
<dbReference type="InterPro" id="IPR039561">
    <property type="entry name" value="Peptidase_M15C"/>
</dbReference>
<dbReference type="Proteomes" id="UP000291189">
    <property type="component" value="Unassembled WGS sequence"/>
</dbReference>
<dbReference type="InterPro" id="IPR009045">
    <property type="entry name" value="Zn_M74/Hedgehog-like"/>
</dbReference>
<proteinExistence type="predicted"/>
<dbReference type="EMBL" id="SDPU01000001">
    <property type="protein sequence ID" value="RYU15604.1"/>
    <property type="molecule type" value="Genomic_DNA"/>
</dbReference>
<name>A0A4Q5JAD6_9ACTN</name>
<comment type="caution">
    <text evidence="3">The sequence shown here is derived from an EMBL/GenBank/DDBJ whole genome shotgun (WGS) entry which is preliminary data.</text>
</comment>
<gene>
    <name evidence="3" type="ORF">ETU37_00340</name>
</gene>
<dbReference type="Pfam" id="PF13539">
    <property type="entry name" value="Peptidase_M15_4"/>
    <property type="match status" value="1"/>
</dbReference>
<dbReference type="SUPFAM" id="SSF55166">
    <property type="entry name" value="Hedgehog/DD-peptidase"/>
    <property type="match status" value="1"/>
</dbReference>
<dbReference type="Gene3D" id="3.30.1380.10">
    <property type="match status" value="1"/>
</dbReference>
<protein>
    <submittedName>
        <fullName evidence="3">M15 family peptidase</fullName>
    </submittedName>
</protein>
<dbReference type="CDD" id="cd14845">
    <property type="entry name" value="L-Ala-D-Glu_peptidase_like"/>
    <property type="match status" value="1"/>
</dbReference>
<dbReference type="OrthoDB" id="9799970at2"/>
<evidence type="ECO:0000313" key="4">
    <source>
        <dbReference type="Proteomes" id="UP000291189"/>
    </source>
</evidence>
<accession>A0A4Q5JAD6</accession>